<evidence type="ECO:0000313" key="2">
    <source>
        <dbReference type="Proteomes" id="UP000510686"/>
    </source>
</evidence>
<dbReference type="AlphaFoldDB" id="A0A7D5V1D7"/>
<gene>
    <name evidence="1" type="ORF">G6M90_00g077740</name>
</gene>
<dbReference type="RefSeq" id="XP_014545331.1">
    <property type="nucleotide sequence ID" value="XM_014689845.1"/>
</dbReference>
<keyword evidence="2" id="KW-1185">Reference proteome</keyword>
<reference evidence="1 2" key="1">
    <citation type="submission" date="2020-07" db="EMBL/GenBank/DDBJ databases">
        <title>Telomere length de novo assembly of all 7 chromosomes of the fungus, Metarhizium brunneum, using a novel assembly pipeline.</title>
        <authorList>
            <person name="Saud z."/>
            <person name="Kortsinoglou A."/>
            <person name="Kouvelis V.N."/>
            <person name="Butt T.M."/>
        </authorList>
    </citation>
    <scope>NUCLEOTIDE SEQUENCE [LARGE SCALE GENOMIC DNA]</scope>
    <source>
        <strain evidence="1 2">4556</strain>
    </source>
</reference>
<name>A0A7D5V1D7_9HYPO</name>
<dbReference type="Proteomes" id="UP000510686">
    <property type="component" value="Chromosome 4"/>
</dbReference>
<organism evidence="1 2">
    <name type="scientific">Metarhizium brunneum</name>
    <dbReference type="NCBI Taxonomy" id="500148"/>
    <lineage>
        <taxon>Eukaryota</taxon>
        <taxon>Fungi</taxon>
        <taxon>Dikarya</taxon>
        <taxon>Ascomycota</taxon>
        <taxon>Pezizomycotina</taxon>
        <taxon>Sordariomycetes</taxon>
        <taxon>Hypocreomycetidae</taxon>
        <taxon>Hypocreales</taxon>
        <taxon>Clavicipitaceae</taxon>
        <taxon>Metarhizium</taxon>
    </lineage>
</organism>
<accession>A0A7D5V1D7</accession>
<dbReference type="KEGG" id="mbrn:26241364"/>
<sequence>MSGAFQVTGIQHPAKKWVEDFGEGWVQFKAKGLKEYGMILAHVGPHDPTVFWNSIRVKIITTFGMANFHEYLDSGFLVLTVNTWKRETPQVPQTCPPLSYLQKRVVFEVLFENKDLWRPGNYV</sequence>
<dbReference type="GeneID" id="26241364"/>
<proteinExistence type="predicted"/>
<dbReference type="EMBL" id="CP058935">
    <property type="protein sequence ID" value="QLI71119.1"/>
    <property type="molecule type" value="Genomic_DNA"/>
</dbReference>
<protein>
    <submittedName>
        <fullName evidence="1">Uncharacterized protein</fullName>
    </submittedName>
</protein>
<evidence type="ECO:0000313" key="1">
    <source>
        <dbReference type="EMBL" id="QLI71119.1"/>
    </source>
</evidence>